<comment type="similarity">
    <text evidence="3 11">Belongs to the iron-sulfur dependent L-serine dehydratase family.</text>
</comment>
<feature type="domain" description="Serine dehydratase beta chain" evidence="13">
    <location>
        <begin position="7"/>
        <end position="159"/>
    </location>
</feature>
<dbReference type="InterPro" id="IPR005131">
    <property type="entry name" value="Ser_deHydtase_bsu"/>
</dbReference>
<evidence type="ECO:0000256" key="10">
    <source>
        <dbReference type="ARBA" id="ARBA00049406"/>
    </source>
</evidence>
<dbReference type="Proteomes" id="UP000253209">
    <property type="component" value="Unassembled WGS sequence"/>
</dbReference>
<evidence type="ECO:0000256" key="11">
    <source>
        <dbReference type="RuleBase" id="RU366059"/>
    </source>
</evidence>
<accession>A0A367GK72</accession>
<dbReference type="PANTHER" id="PTHR30182">
    <property type="entry name" value="L-SERINE DEHYDRATASE"/>
    <property type="match status" value="1"/>
</dbReference>
<dbReference type="Pfam" id="PF03313">
    <property type="entry name" value="SDH_alpha"/>
    <property type="match status" value="1"/>
</dbReference>
<proteinExistence type="inferred from homology"/>
<evidence type="ECO:0000259" key="12">
    <source>
        <dbReference type="Pfam" id="PF03313"/>
    </source>
</evidence>
<evidence type="ECO:0000313" key="14">
    <source>
        <dbReference type="EMBL" id="RCH53720.1"/>
    </source>
</evidence>
<keyword evidence="8 11" id="KW-0411">Iron-sulfur</keyword>
<evidence type="ECO:0000256" key="2">
    <source>
        <dbReference type="ARBA" id="ARBA00004742"/>
    </source>
</evidence>
<dbReference type="GO" id="GO:0003941">
    <property type="term" value="F:L-serine ammonia-lyase activity"/>
    <property type="evidence" value="ECO:0007669"/>
    <property type="project" value="UniProtKB-UniRule"/>
</dbReference>
<name>A0A367GK72_9SPHI</name>
<dbReference type="Pfam" id="PF03315">
    <property type="entry name" value="SDH_beta"/>
    <property type="match status" value="1"/>
</dbReference>
<evidence type="ECO:0000259" key="13">
    <source>
        <dbReference type="Pfam" id="PF03315"/>
    </source>
</evidence>
<dbReference type="GO" id="GO:0046872">
    <property type="term" value="F:metal ion binding"/>
    <property type="evidence" value="ECO:0007669"/>
    <property type="project" value="UniProtKB-KW"/>
</dbReference>
<feature type="domain" description="Serine dehydratase-like alpha subunit" evidence="12">
    <location>
        <begin position="187"/>
        <end position="465"/>
    </location>
</feature>
<organism evidence="14 15">
    <name type="scientific">Mucilaginibacter hurinus</name>
    <dbReference type="NCBI Taxonomy" id="2201324"/>
    <lineage>
        <taxon>Bacteria</taxon>
        <taxon>Pseudomonadati</taxon>
        <taxon>Bacteroidota</taxon>
        <taxon>Sphingobacteriia</taxon>
        <taxon>Sphingobacteriales</taxon>
        <taxon>Sphingobacteriaceae</taxon>
        <taxon>Mucilaginibacter</taxon>
    </lineage>
</organism>
<evidence type="ECO:0000256" key="6">
    <source>
        <dbReference type="ARBA" id="ARBA00022723"/>
    </source>
</evidence>
<dbReference type="EC" id="4.3.1.17" evidence="11"/>
<keyword evidence="6 11" id="KW-0479">Metal-binding</keyword>
<keyword evidence="7 11" id="KW-0408">Iron</keyword>
<keyword evidence="4 11" id="KW-0312">Gluconeogenesis</keyword>
<keyword evidence="15" id="KW-1185">Reference proteome</keyword>
<keyword evidence="9 11" id="KW-0456">Lyase</keyword>
<evidence type="ECO:0000256" key="5">
    <source>
        <dbReference type="ARBA" id="ARBA00022485"/>
    </source>
</evidence>
<dbReference type="OrthoDB" id="9805537at2"/>
<dbReference type="SUPFAM" id="SSF143548">
    <property type="entry name" value="Serine metabolism enzymes domain"/>
    <property type="match status" value="1"/>
</dbReference>
<dbReference type="EMBL" id="QGDC01000010">
    <property type="protein sequence ID" value="RCH53720.1"/>
    <property type="molecule type" value="Genomic_DNA"/>
</dbReference>
<comment type="cofactor">
    <cofactor evidence="1 11">
        <name>[4Fe-4S] cluster</name>
        <dbReference type="ChEBI" id="CHEBI:49883"/>
    </cofactor>
</comment>
<sequence>MQREQISVFDMFKIGIGPSSSHTLGPWRAAQRFVKKLKDAGALPLVTGIKILLYGSLAKTGKGHGTDIAVLLGLSGDDPVTFEVDRVEPKVKDIAQSGRLILGNEIQIPFNREEDVLFLYNESLAFHPNALTFQALLNTGKAMSGTYYSIGGGFVVTDGEEKSAKSQVDLPFPVETAGDLLHWCMKTGLKISEVVMENELAWRNEQETRKGVLQIFEAMRDCMYRGCHTAGNLPGGLNVARRAEGLNERLTGGNGYNNYSEWVEVIRRSGNGFQNTLDWVSCFALAVNEENASFGRVVTAPTNGAAGVIPAVLQYYIVFCDGFDDDKIIRFLLIASEIGSIFKKGATISAAMGGCQAEIGVSSAMAAAALTECLGGSQRQVLMAAEIAMEHHLGLTCDPIGGLVQVPCIERNTMGAIKAITASQLALQTNPDNAKVSLDNVIKTMWQTAQDMSSKYKETSDGGLALNIPISLSEC</sequence>
<dbReference type="InterPro" id="IPR051318">
    <property type="entry name" value="Fe-S_L-Ser"/>
</dbReference>
<dbReference type="InterPro" id="IPR004644">
    <property type="entry name" value="Fe-S_L-Ser_mono"/>
</dbReference>
<evidence type="ECO:0000256" key="3">
    <source>
        <dbReference type="ARBA" id="ARBA00008636"/>
    </source>
</evidence>
<protein>
    <recommendedName>
        <fullName evidence="11">L-serine dehydratase</fullName>
        <ecNumber evidence="11">4.3.1.17</ecNumber>
    </recommendedName>
</protein>
<comment type="caution">
    <text evidence="14">The sequence shown here is derived from an EMBL/GenBank/DDBJ whole genome shotgun (WGS) entry which is preliminary data.</text>
</comment>
<gene>
    <name evidence="14" type="ORF">DJ568_15895</name>
</gene>
<dbReference type="PANTHER" id="PTHR30182:SF1">
    <property type="entry name" value="L-SERINE DEHYDRATASE 1"/>
    <property type="match status" value="1"/>
</dbReference>
<keyword evidence="5 11" id="KW-0004">4Fe-4S</keyword>
<reference evidence="14 15" key="1">
    <citation type="submission" date="2018-05" db="EMBL/GenBank/DDBJ databases">
        <title>Mucilaginibacter hurinus sp. nov., isolated from briquette warehouse soil.</title>
        <authorList>
            <person name="Choi L."/>
        </authorList>
    </citation>
    <scope>NUCLEOTIDE SEQUENCE [LARGE SCALE GENOMIC DNA]</scope>
    <source>
        <strain evidence="14 15">ZR32</strain>
    </source>
</reference>
<dbReference type="GO" id="GO:0006094">
    <property type="term" value="P:gluconeogenesis"/>
    <property type="evidence" value="ECO:0007669"/>
    <property type="project" value="UniProtKB-KW"/>
</dbReference>
<evidence type="ECO:0000256" key="4">
    <source>
        <dbReference type="ARBA" id="ARBA00022432"/>
    </source>
</evidence>
<dbReference type="InterPro" id="IPR029009">
    <property type="entry name" value="ASB_dom_sf"/>
</dbReference>
<dbReference type="InterPro" id="IPR005130">
    <property type="entry name" value="Ser_deHydtase-like_asu"/>
</dbReference>
<evidence type="ECO:0000256" key="9">
    <source>
        <dbReference type="ARBA" id="ARBA00023239"/>
    </source>
</evidence>
<evidence type="ECO:0000313" key="15">
    <source>
        <dbReference type="Proteomes" id="UP000253209"/>
    </source>
</evidence>
<dbReference type="NCBIfam" id="TIGR00720">
    <property type="entry name" value="sda_mono"/>
    <property type="match status" value="1"/>
</dbReference>
<dbReference type="RefSeq" id="WP_114006290.1">
    <property type="nucleotide sequence ID" value="NZ_QGDC01000010.1"/>
</dbReference>
<dbReference type="FunFam" id="3.30.1330.90:FF:000001">
    <property type="entry name" value="L-serine ammonia-lyase 1"/>
    <property type="match status" value="1"/>
</dbReference>
<evidence type="ECO:0000256" key="1">
    <source>
        <dbReference type="ARBA" id="ARBA00001966"/>
    </source>
</evidence>
<evidence type="ECO:0000256" key="7">
    <source>
        <dbReference type="ARBA" id="ARBA00023004"/>
    </source>
</evidence>
<comment type="catalytic activity">
    <reaction evidence="10 11">
        <text>L-serine = pyruvate + NH4(+)</text>
        <dbReference type="Rhea" id="RHEA:19169"/>
        <dbReference type="ChEBI" id="CHEBI:15361"/>
        <dbReference type="ChEBI" id="CHEBI:28938"/>
        <dbReference type="ChEBI" id="CHEBI:33384"/>
        <dbReference type="EC" id="4.3.1.17"/>
    </reaction>
</comment>
<dbReference type="Gene3D" id="3.30.1330.90">
    <property type="entry name" value="D-3-phosphoglycerate dehydrogenase, domain 3"/>
    <property type="match status" value="1"/>
</dbReference>
<dbReference type="AlphaFoldDB" id="A0A367GK72"/>
<dbReference type="GO" id="GO:0051539">
    <property type="term" value="F:4 iron, 4 sulfur cluster binding"/>
    <property type="evidence" value="ECO:0007669"/>
    <property type="project" value="UniProtKB-UniRule"/>
</dbReference>
<evidence type="ECO:0000256" key="8">
    <source>
        <dbReference type="ARBA" id="ARBA00023014"/>
    </source>
</evidence>
<comment type="pathway">
    <text evidence="2">Carbohydrate biosynthesis; gluconeogenesis.</text>
</comment>